<evidence type="ECO:0000256" key="1">
    <source>
        <dbReference type="ARBA" id="ARBA00009670"/>
    </source>
</evidence>
<dbReference type="EMBL" id="CAEZYR010000135">
    <property type="protein sequence ID" value="CAB4765218.1"/>
    <property type="molecule type" value="Genomic_DNA"/>
</dbReference>
<reference evidence="4" key="1">
    <citation type="submission" date="2020-05" db="EMBL/GenBank/DDBJ databases">
        <authorList>
            <person name="Chiriac C."/>
            <person name="Salcher M."/>
            <person name="Ghai R."/>
            <person name="Kavagutti S V."/>
        </authorList>
    </citation>
    <scope>NUCLEOTIDE SEQUENCE</scope>
</reference>
<organism evidence="4">
    <name type="scientific">freshwater metagenome</name>
    <dbReference type="NCBI Taxonomy" id="449393"/>
    <lineage>
        <taxon>unclassified sequences</taxon>
        <taxon>metagenomes</taxon>
        <taxon>ecological metagenomes</taxon>
    </lineage>
</organism>
<dbReference type="EMBL" id="CAFABA010000112">
    <property type="protein sequence ID" value="CAB4835088.1"/>
    <property type="molecule type" value="Genomic_DNA"/>
</dbReference>
<gene>
    <name evidence="3" type="ORF">UFOPK2754_02715</name>
    <name evidence="4" type="ORF">UFOPK3139_02304</name>
    <name evidence="5" type="ORF">UFOPK3543_02546</name>
    <name evidence="6" type="ORF">UFOPK3967_02918</name>
</gene>
<dbReference type="AlphaFoldDB" id="A0A6J7ARL9"/>
<dbReference type="PANTHER" id="PTHR10566:SF113">
    <property type="entry name" value="PROTEIN ACTIVITY OF BC1 COMPLEX KINASE 7, CHLOROPLASTIC"/>
    <property type="match status" value="1"/>
</dbReference>
<proteinExistence type="inferred from homology"/>
<dbReference type="PANTHER" id="PTHR10566">
    <property type="entry name" value="CHAPERONE-ACTIVITY OF BC1 COMPLEX CABC1 -RELATED"/>
    <property type="match status" value="1"/>
</dbReference>
<evidence type="ECO:0000313" key="6">
    <source>
        <dbReference type="EMBL" id="CAB5023717.1"/>
    </source>
</evidence>
<accession>A0A6J7ARL9</accession>
<dbReference type="InterPro" id="IPR050154">
    <property type="entry name" value="UbiB_kinase"/>
</dbReference>
<evidence type="ECO:0000313" key="3">
    <source>
        <dbReference type="EMBL" id="CAB4765218.1"/>
    </source>
</evidence>
<dbReference type="InterPro" id="IPR011009">
    <property type="entry name" value="Kinase-like_dom_sf"/>
</dbReference>
<evidence type="ECO:0000259" key="2">
    <source>
        <dbReference type="Pfam" id="PF03109"/>
    </source>
</evidence>
<name>A0A6J7ARL9_9ZZZZ</name>
<protein>
    <submittedName>
        <fullName evidence="4">Unannotated protein</fullName>
    </submittedName>
</protein>
<evidence type="ECO:0000313" key="4">
    <source>
        <dbReference type="EMBL" id="CAB4835088.1"/>
    </source>
</evidence>
<dbReference type="EMBL" id="CAFBMH010000130">
    <property type="protein sequence ID" value="CAB4929052.1"/>
    <property type="molecule type" value="Genomic_DNA"/>
</dbReference>
<dbReference type="Pfam" id="PF03109">
    <property type="entry name" value="ABC1"/>
    <property type="match status" value="1"/>
</dbReference>
<sequence>MLTSSPTTEPHNGASAAGPPADLVFGSFSDDPPWVLDPDRLPWRKPLLAVRSVAQREVPQLVTPRRFPGWRSVRVVREIGGALGMWAIRERRSDDASASRAGLSRRLREAAETLGPTYIKLGQIISSGQGIFPSELVDEFKKCRDRVTPEPYHVVRAVLEEELRGPLEATFAEFDREPLAAASIAQVHRATLLDGTEVVVKVQRPNVGRLVHEDLRVMAWLAPLLVGRIPITALANPPALVEVFAHTINEELDFRLEAENMLDVALSFAQLGQRGYVIPRPHPTLVTRRMLVMERLSGFVFDDVAGIRGAGIDTHTIIRTGMIGFLEGALIHGIFHGDLHGGNLFVREDGRTALLDFGIVGRLSEPRRLAFLRLLIAGTMNDANSQLAAMRDLGALPRDVDLDAVARDLGFDAPAIDPTQLTADELVAELQRVTKALIGYGARIPKELLLFVKNLVFLDGAIATLAPDLDLFAEIQQLALYFATTHGERIAQQVGMDPAAYQIDMSSVTRSFGVDSSVESFTHRELLERRELISKRLAARRR</sequence>
<dbReference type="InterPro" id="IPR004147">
    <property type="entry name" value="ABC1_dom"/>
</dbReference>
<dbReference type="EMBL" id="CAFBOS010000268">
    <property type="protein sequence ID" value="CAB5023717.1"/>
    <property type="molecule type" value="Genomic_DNA"/>
</dbReference>
<comment type="similarity">
    <text evidence="1">Belongs to the protein kinase superfamily. ADCK protein kinase family.</text>
</comment>
<dbReference type="SUPFAM" id="SSF56112">
    <property type="entry name" value="Protein kinase-like (PK-like)"/>
    <property type="match status" value="1"/>
</dbReference>
<evidence type="ECO:0000313" key="5">
    <source>
        <dbReference type="EMBL" id="CAB4929052.1"/>
    </source>
</evidence>
<feature type="domain" description="ABC1 atypical kinase-like" evidence="2">
    <location>
        <begin position="143"/>
        <end position="385"/>
    </location>
</feature>
<dbReference type="CDD" id="cd05121">
    <property type="entry name" value="ABC1_ADCK3-like"/>
    <property type="match status" value="1"/>
</dbReference>